<sequence>MSKEDEASTSKFFFSSPITRADEDGVKGMQVSLESASHAHASSKGEKMEAVTFLHPMGAVAREGKGEEFCSLPLLLLVAASIAKEKGTPLHVVGAVVREGGDKEV</sequence>
<dbReference type="Proteomes" id="UP001141253">
    <property type="component" value="Chromosome 16"/>
</dbReference>
<keyword evidence="2" id="KW-1185">Reference proteome</keyword>
<evidence type="ECO:0000313" key="2">
    <source>
        <dbReference type="Proteomes" id="UP001141253"/>
    </source>
</evidence>
<dbReference type="EMBL" id="JAPFFI010000027">
    <property type="protein sequence ID" value="KAJ6303543.1"/>
    <property type="molecule type" value="Genomic_DNA"/>
</dbReference>
<accession>A0ABQ8ZNS7</accession>
<evidence type="ECO:0000313" key="1">
    <source>
        <dbReference type="EMBL" id="KAJ6303543.1"/>
    </source>
</evidence>
<feature type="non-terminal residue" evidence="1">
    <location>
        <position position="105"/>
    </location>
</feature>
<reference evidence="1" key="1">
    <citation type="submission" date="2022-10" db="EMBL/GenBank/DDBJ databases">
        <authorList>
            <person name="Hyden B.L."/>
            <person name="Feng K."/>
            <person name="Yates T."/>
            <person name="Jawdy S."/>
            <person name="Smart L.B."/>
            <person name="Muchero W."/>
        </authorList>
    </citation>
    <scope>NUCLEOTIDE SEQUENCE</scope>
    <source>
        <tissue evidence="1">Shoot tip</tissue>
    </source>
</reference>
<proteinExistence type="predicted"/>
<organism evidence="1 2">
    <name type="scientific">Salix suchowensis</name>
    <dbReference type="NCBI Taxonomy" id="1278906"/>
    <lineage>
        <taxon>Eukaryota</taxon>
        <taxon>Viridiplantae</taxon>
        <taxon>Streptophyta</taxon>
        <taxon>Embryophyta</taxon>
        <taxon>Tracheophyta</taxon>
        <taxon>Spermatophyta</taxon>
        <taxon>Magnoliopsida</taxon>
        <taxon>eudicotyledons</taxon>
        <taxon>Gunneridae</taxon>
        <taxon>Pentapetalae</taxon>
        <taxon>rosids</taxon>
        <taxon>fabids</taxon>
        <taxon>Malpighiales</taxon>
        <taxon>Salicaceae</taxon>
        <taxon>Saliceae</taxon>
        <taxon>Salix</taxon>
    </lineage>
</organism>
<comment type="caution">
    <text evidence="1">The sequence shown here is derived from an EMBL/GenBank/DDBJ whole genome shotgun (WGS) entry which is preliminary data.</text>
</comment>
<name>A0ABQ8ZNS7_9ROSI</name>
<protein>
    <submittedName>
        <fullName evidence="1">Uncharacterized protein</fullName>
    </submittedName>
</protein>
<gene>
    <name evidence="1" type="ORF">OIU77_017427</name>
</gene>
<reference evidence="1" key="2">
    <citation type="journal article" date="2023" name="Int. J. Mol. Sci.">
        <title>De Novo Assembly and Annotation of 11 Diverse Shrub Willow (Salix) Genomes Reveals Novel Gene Organization in Sex-Linked Regions.</title>
        <authorList>
            <person name="Hyden B."/>
            <person name="Feng K."/>
            <person name="Yates T.B."/>
            <person name="Jawdy S."/>
            <person name="Cereghino C."/>
            <person name="Smart L.B."/>
            <person name="Muchero W."/>
        </authorList>
    </citation>
    <scope>NUCLEOTIDE SEQUENCE</scope>
    <source>
        <tissue evidence="1">Shoot tip</tissue>
    </source>
</reference>